<organism evidence="2 3">
    <name type="scientific">Streptomyces adustus</name>
    <dbReference type="NCBI Taxonomy" id="1609272"/>
    <lineage>
        <taxon>Bacteria</taxon>
        <taxon>Bacillati</taxon>
        <taxon>Actinomycetota</taxon>
        <taxon>Actinomycetes</taxon>
        <taxon>Kitasatosporales</taxon>
        <taxon>Streptomycetaceae</taxon>
        <taxon>Streptomyces</taxon>
    </lineage>
</organism>
<keyword evidence="3" id="KW-1185">Reference proteome</keyword>
<feature type="transmembrane region" description="Helical" evidence="1">
    <location>
        <begin position="6"/>
        <end position="29"/>
    </location>
</feature>
<keyword evidence="1" id="KW-1133">Transmembrane helix</keyword>
<keyword evidence="1" id="KW-0812">Transmembrane</keyword>
<accession>A0A5N8VUM4</accession>
<evidence type="ECO:0000256" key="1">
    <source>
        <dbReference type="SAM" id="Phobius"/>
    </source>
</evidence>
<keyword evidence="1" id="KW-0472">Membrane</keyword>
<feature type="transmembrane region" description="Helical" evidence="1">
    <location>
        <begin position="73"/>
        <end position="93"/>
    </location>
</feature>
<dbReference type="RefSeq" id="WP_152895883.1">
    <property type="nucleotide sequence ID" value="NZ_JBHJTU010000007.1"/>
</dbReference>
<feature type="transmembrane region" description="Helical" evidence="1">
    <location>
        <begin position="41"/>
        <end position="61"/>
    </location>
</feature>
<sequence>MEWVVGVGTVLGLLFMALGVASIRTGWTLPWARRHVRHPRLYGTGALLIGTSCVLQGLFYFDALPTPSWEARFFGGNGLLLGGLLVLAASQLLPARRKG</sequence>
<dbReference type="AlphaFoldDB" id="A0A5N8VUM4"/>
<gene>
    <name evidence="2" type="ORF">FNH09_46490</name>
</gene>
<protein>
    <submittedName>
        <fullName evidence="2">Uncharacterized protein</fullName>
    </submittedName>
</protein>
<dbReference type="OrthoDB" id="4255615at2"/>
<reference evidence="2 3" key="1">
    <citation type="submission" date="2019-07" db="EMBL/GenBank/DDBJ databases">
        <title>New species of Amycolatopsis and Streptomyces.</title>
        <authorList>
            <person name="Duangmal K."/>
            <person name="Teo W.F.A."/>
            <person name="Lipun K."/>
        </authorList>
    </citation>
    <scope>NUCLEOTIDE SEQUENCE [LARGE SCALE GENOMIC DNA]</scope>
    <source>
        <strain evidence="2 3">NBRC 109810</strain>
    </source>
</reference>
<dbReference type="Proteomes" id="UP000325849">
    <property type="component" value="Unassembled WGS sequence"/>
</dbReference>
<name>A0A5N8VUM4_9ACTN</name>
<evidence type="ECO:0000313" key="3">
    <source>
        <dbReference type="Proteomes" id="UP000325849"/>
    </source>
</evidence>
<evidence type="ECO:0000313" key="2">
    <source>
        <dbReference type="EMBL" id="MPY38386.1"/>
    </source>
</evidence>
<proteinExistence type="predicted"/>
<comment type="caution">
    <text evidence="2">The sequence shown here is derived from an EMBL/GenBank/DDBJ whole genome shotgun (WGS) entry which is preliminary data.</text>
</comment>
<dbReference type="EMBL" id="VJZD01000549">
    <property type="protein sequence ID" value="MPY38386.1"/>
    <property type="molecule type" value="Genomic_DNA"/>
</dbReference>